<evidence type="ECO:0000256" key="1">
    <source>
        <dbReference type="ARBA" id="ARBA00022603"/>
    </source>
</evidence>
<dbReference type="Proteomes" id="UP001166286">
    <property type="component" value="Unassembled WGS sequence"/>
</dbReference>
<dbReference type="PANTHER" id="PTHR44068">
    <property type="entry name" value="ZGC:194242"/>
    <property type="match status" value="1"/>
</dbReference>
<keyword evidence="3" id="KW-0949">S-adenosyl-L-methionine</keyword>
<dbReference type="GO" id="GO:0008757">
    <property type="term" value="F:S-adenosylmethionine-dependent methyltransferase activity"/>
    <property type="evidence" value="ECO:0007669"/>
    <property type="project" value="InterPro"/>
</dbReference>
<dbReference type="EMBL" id="JAFEKC020000004">
    <property type="protein sequence ID" value="KAK0514959.1"/>
    <property type="molecule type" value="Genomic_DNA"/>
</dbReference>
<dbReference type="FunFam" id="3.40.50.150:FF:000461">
    <property type="entry name" value="Sarcosine/dimethylglycine N-methyltransferase"/>
    <property type="match status" value="1"/>
</dbReference>
<comment type="caution">
    <text evidence="5">The sequence shown here is derived from an EMBL/GenBank/DDBJ whole genome shotgun (WGS) entry which is preliminary data.</text>
</comment>
<dbReference type="InterPro" id="IPR029063">
    <property type="entry name" value="SAM-dependent_MTases_sf"/>
</dbReference>
<dbReference type="GO" id="GO:0032259">
    <property type="term" value="P:methylation"/>
    <property type="evidence" value="ECO:0007669"/>
    <property type="project" value="UniProtKB-KW"/>
</dbReference>
<dbReference type="SUPFAM" id="SSF53335">
    <property type="entry name" value="S-adenosyl-L-methionine-dependent methyltransferases"/>
    <property type="match status" value="1"/>
</dbReference>
<dbReference type="InterPro" id="IPR013216">
    <property type="entry name" value="Methyltransf_11"/>
</dbReference>
<evidence type="ECO:0000259" key="4">
    <source>
        <dbReference type="Pfam" id="PF08241"/>
    </source>
</evidence>
<organism evidence="5 6">
    <name type="scientific">Cladonia borealis</name>
    <dbReference type="NCBI Taxonomy" id="184061"/>
    <lineage>
        <taxon>Eukaryota</taxon>
        <taxon>Fungi</taxon>
        <taxon>Dikarya</taxon>
        <taxon>Ascomycota</taxon>
        <taxon>Pezizomycotina</taxon>
        <taxon>Lecanoromycetes</taxon>
        <taxon>OSLEUM clade</taxon>
        <taxon>Lecanoromycetidae</taxon>
        <taxon>Lecanorales</taxon>
        <taxon>Lecanorineae</taxon>
        <taxon>Cladoniaceae</taxon>
        <taxon>Cladonia</taxon>
    </lineage>
</organism>
<keyword evidence="2" id="KW-0808">Transferase</keyword>
<keyword evidence="6" id="KW-1185">Reference proteome</keyword>
<accession>A0AA39R761</accession>
<dbReference type="Gene3D" id="3.40.50.150">
    <property type="entry name" value="Vaccinia Virus protein VP39"/>
    <property type="match status" value="1"/>
</dbReference>
<dbReference type="GO" id="GO:0008170">
    <property type="term" value="F:N-methyltransferase activity"/>
    <property type="evidence" value="ECO:0007669"/>
    <property type="project" value="UniProtKB-ARBA"/>
</dbReference>
<protein>
    <recommendedName>
        <fullName evidence="4">Methyltransferase type 11 domain-containing protein</fullName>
    </recommendedName>
</protein>
<evidence type="ECO:0000313" key="5">
    <source>
        <dbReference type="EMBL" id="KAK0514959.1"/>
    </source>
</evidence>
<evidence type="ECO:0000256" key="3">
    <source>
        <dbReference type="ARBA" id="ARBA00022691"/>
    </source>
</evidence>
<dbReference type="AlphaFoldDB" id="A0AA39R761"/>
<dbReference type="PANTHER" id="PTHR44068:SF11">
    <property type="entry name" value="GERANYL DIPHOSPHATE 2-C-METHYLTRANSFERASE"/>
    <property type="match status" value="1"/>
</dbReference>
<dbReference type="InterPro" id="IPR050447">
    <property type="entry name" value="Erg6_SMT_methyltransf"/>
</dbReference>
<reference evidence="5" key="1">
    <citation type="submission" date="2023-03" db="EMBL/GenBank/DDBJ databases">
        <title>Complete genome of Cladonia borealis.</title>
        <authorList>
            <person name="Park H."/>
        </authorList>
    </citation>
    <scope>NUCLEOTIDE SEQUENCE</scope>
    <source>
        <strain evidence="5">ANT050790</strain>
    </source>
</reference>
<feature type="domain" description="Methyltransferase type 11" evidence="4">
    <location>
        <begin position="75"/>
        <end position="166"/>
    </location>
</feature>
<keyword evidence="1" id="KW-0489">Methyltransferase</keyword>
<proteinExistence type="predicted"/>
<gene>
    <name evidence="5" type="ORF">JMJ35_002338</name>
</gene>
<evidence type="ECO:0000256" key="2">
    <source>
        <dbReference type="ARBA" id="ARBA00022679"/>
    </source>
</evidence>
<name>A0AA39R761_9LECA</name>
<dbReference type="CDD" id="cd02440">
    <property type="entry name" value="AdoMet_MTases"/>
    <property type="match status" value="1"/>
</dbReference>
<sequence>MESTSNNVSSTATAVARAYYDSADADTFYHTLWGGEDLHIGIYTSPTETIARASRRTVEHMASIASPITPTTRILDIGSGYGGAARYLAKTYGCKVTCLNLSGVENERNGMKIKEQGLGDLVEVVEGSFEAMPLPDHSYDLVWSQDAFLHSGDRAKIVAEIDRVLVTEVGKVVFTDPMAAEGAKAEGLQPIQARLQLESLGTLAFYRTEFEKRGFRDMGFEEHTEQLVASYSKVLKELEGQEEQLKGKISDQYIRNMKVGLDHWINGGKNGQLCWGILHFVR</sequence>
<evidence type="ECO:0000313" key="6">
    <source>
        <dbReference type="Proteomes" id="UP001166286"/>
    </source>
</evidence>
<dbReference type="Pfam" id="PF08241">
    <property type="entry name" value="Methyltransf_11"/>
    <property type="match status" value="1"/>
</dbReference>